<dbReference type="RefSeq" id="WP_268186097.1">
    <property type="nucleotide sequence ID" value="NZ_CP113361.1"/>
</dbReference>
<dbReference type="GO" id="GO:0008080">
    <property type="term" value="F:N-acetyltransferase activity"/>
    <property type="evidence" value="ECO:0007669"/>
    <property type="project" value="InterPro"/>
</dbReference>
<dbReference type="AlphaFoldDB" id="A0A9X9S3N5"/>
<dbReference type="PANTHER" id="PTHR43626:SF4">
    <property type="entry name" value="GCN5-RELATED N-ACETYLTRANSFERASE 2, CHLOROPLASTIC"/>
    <property type="match status" value="1"/>
</dbReference>
<reference evidence="4" key="1">
    <citation type="submission" date="2022-11" db="EMBL/GenBank/DDBJ databases">
        <title>Complete genome sequence of Methanogenium organophilum DSM 3596.</title>
        <authorList>
            <person name="Chen S.-C."/>
            <person name="Lai S.-J."/>
            <person name="You Y.-T."/>
        </authorList>
    </citation>
    <scope>NUCLEOTIDE SEQUENCE</scope>
    <source>
        <strain evidence="4">DSM 3596</strain>
    </source>
</reference>
<dbReference type="KEGG" id="mou:OU421_10790"/>
<dbReference type="EMBL" id="CP113361">
    <property type="protein sequence ID" value="WAI00892.1"/>
    <property type="molecule type" value="Genomic_DNA"/>
</dbReference>
<proteinExistence type="predicted"/>
<organism evidence="4 5">
    <name type="scientific">Methanogenium organophilum</name>
    <dbReference type="NCBI Taxonomy" id="2199"/>
    <lineage>
        <taxon>Archaea</taxon>
        <taxon>Methanobacteriati</taxon>
        <taxon>Methanobacteriota</taxon>
        <taxon>Stenosarchaea group</taxon>
        <taxon>Methanomicrobia</taxon>
        <taxon>Methanomicrobiales</taxon>
        <taxon>Methanomicrobiaceae</taxon>
        <taxon>Methanogenium</taxon>
    </lineage>
</organism>
<gene>
    <name evidence="4" type="ORF">OU421_10790</name>
</gene>
<dbReference type="InterPro" id="IPR016181">
    <property type="entry name" value="Acyl_CoA_acyltransferase"/>
</dbReference>
<dbReference type="Pfam" id="PF00583">
    <property type="entry name" value="Acetyltransf_1"/>
    <property type="match status" value="1"/>
</dbReference>
<dbReference type="PROSITE" id="PS51186">
    <property type="entry name" value="GNAT"/>
    <property type="match status" value="1"/>
</dbReference>
<dbReference type="GeneID" id="76835594"/>
<dbReference type="Proteomes" id="UP001163096">
    <property type="component" value="Chromosome"/>
</dbReference>
<name>A0A9X9S3N5_METOG</name>
<evidence type="ECO:0000313" key="5">
    <source>
        <dbReference type="Proteomes" id="UP001163096"/>
    </source>
</evidence>
<keyword evidence="2 4" id="KW-0012">Acyltransferase</keyword>
<keyword evidence="1 4" id="KW-0808">Transferase</keyword>
<evidence type="ECO:0000313" key="4">
    <source>
        <dbReference type="EMBL" id="WAI00892.1"/>
    </source>
</evidence>
<accession>A0A9X9S3N5</accession>
<keyword evidence="5" id="KW-1185">Reference proteome</keyword>
<evidence type="ECO:0000256" key="2">
    <source>
        <dbReference type="ARBA" id="ARBA00023315"/>
    </source>
</evidence>
<dbReference type="SUPFAM" id="SSF55729">
    <property type="entry name" value="Acyl-CoA N-acyltransferases (Nat)"/>
    <property type="match status" value="1"/>
</dbReference>
<dbReference type="GO" id="GO:0005737">
    <property type="term" value="C:cytoplasm"/>
    <property type="evidence" value="ECO:0007669"/>
    <property type="project" value="TreeGrafter"/>
</dbReference>
<sequence length="143" mass="15857">MNNEEITVAVVPSWDAEEIVALYRVAGWWDEVSRADHMIPAIFSGSFAVAVAYNIDKRAVGMGRVLSDGISDAYIQDVVVDPRFRGQGIGKRIVQELVDTCRQAGIGWIALVAEPGTHTFYEPLGFTVMEDYLPMKYEGDTNQ</sequence>
<dbReference type="CDD" id="cd04301">
    <property type="entry name" value="NAT_SF"/>
    <property type="match status" value="1"/>
</dbReference>
<evidence type="ECO:0000259" key="3">
    <source>
        <dbReference type="PROSITE" id="PS51186"/>
    </source>
</evidence>
<dbReference type="Gene3D" id="3.40.630.30">
    <property type="match status" value="1"/>
</dbReference>
<dbReference type="PANTHER" id="PTHR43626">
    <property type="entry name" value="ACYL-COA N-ACYLTRANSFERASE"/>
    <property type="match status" value="1"/>
</dbReference>
<evidence type="ECO:0000256" key="1">
    <source>
        <dbReference type="ARBA" id="ARBA00022679"/>
    </source>
</evidence>
<dbReference type="EC" id="2.3.1.-" evidence="4"/>
<dbReference type="InterPro" id="IPR045039">
    <property type="entry name" value="NSI-like"/>
</dbReference>
<protein>
    <submittedName>
        <fullName evidence="4">GNAT family N-acetyltransferase</fullName>
        <ecNumber evidence="4">2.3.1.-</ecNumber>
    </submittedName>
</protein>
<dbReference type="InterPro" id="IPR000182">
    <property type="entry name" value="GNAT_dom"/>
</dbReference>
<feature type="domain" description="N-acetyltransferase" evidence="3">
    <location>
        <begin position="6"/>
        <end position="140"/>
    </location>
</feature>